<keyword evidence="1" id="KW-0812">Transmembrane</keyword>
<gene>
    <name evidence="2" type="ORF">EYF80_036915</name>
</gene>
<comment type="caution">
    <text evidence="2">The sequence shown here is derived from an EMBL/GenBank/DDBJ whole genome shotgun (WGS) entry which is preliminary data.</text>
</comment>
<keyword evidence="1" id="KW-1133">Transmembrane helix</keyword>
<accession>A0A4Z2GJI6</accession>
<name>A0A4Z2GJI6_9TELE</name>
<protein>
    <submittedName>
        <fullName evidence="2">Uncharacterized protein</fullName>
    </submittedName>
</protein>
<keyword evidence="3" id="KW-1185">Reference proteome</keyword>
<dbReference type="EMBL" id="SRLO01000533">
    <property type="protein sequence ID" value="TNN52902.1"/>
    <property type="molecule type" value="Genomic_DNA"/>
</dbReference>
<reference evidence="2 3" key="1">
    <citation type="submission" date="2019-03" db="EMBL/GenBank/DDBJ databases">
        <title>First draft genome of Liparis tanakae, snailfish: a comprehensive survey of snailfish specific genes.</title>
        <authorList>
            <person name="Kim W."/>
            <person name="Song I."/>
            <person name="Jeong J.-H."/>
            <person name="Kim D."/>
            <person name="Kim S."/>
            <person name="Ryu S."/>
            <person name="Song J.Y."/>
            <person name="Lee S.K."/>
        </authorList>
    </citation>
    <scope>NUCLEOTIDE SEQUENCE [LARGE SCALE GENOMIC DNA]</scope>
    <source>
        <tissue evidence="2">Muscle</tissue>
    </source>
</reference>
<organism evidence="2 3">
    <name type="scientific">Liparis tanakae</name>
    <name type="common">Tanaka's snailfish</name>
    <dbReference type="NCBI Taxonomy" id="230148"/>
    <lineage>
        <taxon>Eukaryota</taxon>
        <taxon>Metazoa</taxon>
        <taxon>Chordata</taxon>
        <taxon>Craniata</taxon>
        <taxon>Vertebrata</taxon>
        <taxon>Euteleostomi</taxon>
        <taxon>Actinopterygii</taxon>
        <taxon>Neopterygii</taxon>
        <taxon>Teleostei</taxon>
        <taxon>Neoteleostei</taxon>
        <taxon>Acanthomorphata</taxon>
        <taxon>Eupercaria</taxon>
        <taxon>Perciformes</taxon>
        <taxon>Cottioidei</taxon>
        <taxon>Cottales</taxon>
        <taxon>Liparidae</taxon>
        <taxon>Liparis</taxon>
    </lineage>
</organism>
<dbReference type="Proteomes" id="UP000314294">
    <property type="component" value="Unassembled WGS sequence"/>
</dbReference>
<dbReference type="AlphaFoldDB" id="A0A4Z2GJI6"/>
<evidence type="ECO:0000313" key="2">
    <source>
        <dbReference type="EMBL" id="TNN52902.1"/>
    </source>
</evidence>
<feature type="transmembrane region" description="Helical" evidence="1">
    <location>
        <begin position="124"/>
        <end position="146"/>
    </location>
</feature>
<evidence type="ECO:0000313" key="3">
    <source>
        <dbReference type="Proteomes" id="UP000314294"/>
    </source>
</evidence>
<evidence type="ECO:0000256" key="1">
    <source>
        <dbReference type="SAM" id="Phobius"/>
    </source>
</evidence>
<proteinExistence type="predicted"/>
<sequence length="205" mass="22988">MTKRQNAATRSGYARGARVRALPPTALERFVLSAALDLVLPRQLLVLPLELGDQELPLELLLVLERHQLLLQLLLRLISGVHVDLRLQLFNTTSGRRCPLTDDRAGAGGGDRRRRVGLGTHAEGGLLLLVVVEVVVVVVGVVVHYAQVHWKDGCGGGGHLHGLHRRAHIHCWRRRRRRRKRRRPEMEWTSGEAEGVSIEITFSFD</sequence>
<keyword evidence="1" id="KW-0472">Membrane</keyword>